<dbReference type="RefSeq" id="WP_019152253.1">
    <property type="nucleotide sequence ID" value="NZ_CP102252.1"/>
</dbReference>
<evidence type="ECO:0000259" key="1">
    <source>
        <dbReference type="Pfam" id="PF11195"/>
    </source>
</evidence>
<feature type="domain" description="Thoeris anti-defense 2-like" evidence="1">
    <location>
        <begin position="1"/>
        <end position="102"/>
    </location>
</feature>
<dbReference type="InterPro" id="IPR021361">
    <property type="entry name" value="Tad2-like_dom"/>
</dbReference>
<organism evidence="2 3">
    <name type="scientific">Alistipes senegalensis JC50</name>
    <dbReference type="NCBI Taxonomy" id="1033732"/>
    <lineage>
        <taxon>Bacteria</taxon>
        <taxon>Pseudomonadati</taxon>
        <taxon>Bacteroidota</taxon>
        <taxon>Bacteroidia</taxon>
        <taxon>Bacteroidales</taxon>
        <taxon>Rikenellaceae</taxon>
        <taxon>Alistipes</taxon>
    </lineage>
</organism>
<gene>
    <name evidence="2" type="ORF">NQ519_05030</name>
</gene>
<dbReference type="Proteomes" id="UP001058267">
    <property type="component" value="Chromosome"/>
</dbReference>
<reference evidence="2" key="1">
    <citation type="journal article" date="2022" name="Cell">
        <title>Design, construction, and in vivo augmentation of a complex gut microbiome.</title>
        <authorList>
            <person name="Cheng A.G."/>
            <person name="Ho P.Y."/>
            <person name="Aranda-Diaz A."/>
            <person name="Jain S."/>
            <person name="Yu F.B."/>
            <person name="Meng X."/>
            <person name="Wang M."/>
            <person name="Iakiviak M."/>
            <person name="Nagashima K."/>
            <person name="Zhao A."/>
            <person name="Murugkar P."/>
            <person name="Patil A."/>
            <person name="Atabakhsh K."/>
            <person name="Weakley A."/>
            <person name="Yan J."/>
            <person name="Brumbaugh A.R."/>
            <person name="Higginbottom S."/>
            <person name="Dimas A."/>
            <person name="Shiver A.L."/>
            <person name="Deutschbauer A."/>
            <person name="Neff N."/>
            <person name="Sonnenburg J.L."/>
            <person name="Huang K.C."/>
            <person name="Fischbach M.A."/>
        </authorList>
    </citation>
    <scope>NUCLEOTIDE SEQUENCE</scope>
    <source>
        <strain evidence="2">JC50</strain>
    </source>
</reference>
<dbReference type="Pfam" id="PF11195">
    <property type="entry name" value="Tad2-like"/>
    <property type="match status" value="1"/>
</dbReference>
<name>A0ABY5VBF5_9BACT</name>
<proteinExistence type="predicted"/>
<evidence type="ECO:0000313" key="2">
    <source>
        <dbReference type="EMBL" id="UWN66201.1"/>
    </source>
</evidence>
<evidence type="ECO:0000313" key="3">
    <source>
        <dbReference type="Proteomes" id="UP001058267"/>
    </source>
</evidence>
<accession>A0ABY5VBF5</accession>
<sequence length="102" mass="11415">MKFSEIIDRLNEGEAFSRYSSPAWAGKFIVKQIPQTVPAEVVPRMTSLPDRAKAVIGTIGDGSISYHDQVLIIEVNDDCSKSHATSYIPTWEDIFADDWQVL</sequence>
<keyword evidence="3" id="KW-1185">Reference proteome</keyword>
<dbReference type="EMBL" id="CP102252">
    <property type="protein sequence ID" value="UWN66201.1"/>
    <property type="molecule type" value="Genomic_DNA"/>
</dbReference>
<protein>
    <recommendedName>
        <fullName evidence="1">Thoeris anti-defense 2-like domain-containing protein</fullName>
    </recommendedName>
</protein>